<name>A0ACC2C6I2_DIPCM</name>
<comment type="caution">
    <text evidence="1">The sequence shown here is derived from an EMBL/GenBank/DDBJ whole genome shotgun (WGS) entry which is preliminary data.</text>
</comment>
<sequence>MSSQSTHLLLFAFPWRGHLLSAFNLAQTLTAAGASVTLVCSENQIRALLEDCCPQQLSRIVLLGLPDPDPEKPNFPSDSVTNVVRDLENAIRLRSSFDGLIAKLIQEKLRDSAMQEFPMCIVSDYFLYWTREVAAKYDIPWYAFHAASASHLALQFYTRTMLASILPPLSSLQSDEQIVRFPDLDEPIRVPGLFALSVTDLTETFRNNISRTIHEFGVLSAESLHEAAGVLVNTCEDLEPRPLEALRNDQNLNPARVNVFAIGPCFPSASLCNDDVSSVTLKDQSASNSEVKVCMKWLDNQQPSSVLYISLGSLFIPTLHQIRELAVGLEASEQRFFWVVRPPICEQGTQSGSEALSEILPPGFLSRTKEKGVVLPGWAPQLQILSHPAVGGFLSHCGWNSTLESIFMGVPIIAFPQFGDQILNSRIIAEELKVGVVLQSDKGEVQSHDIESAVRNLMHDNEMRRRTGEWRDRMRRAVAEHGVSQASTKSFIQDIFLQRQVSKASRNTFFQSTLSPATNEEIRRKQDGVFKGYK</sequence>
<organism evidence="1 2">
    <name type="scientific">Diphasiastrum complanatum</name>
    <name type="common">Issler's clubmoss</name>
    <name type="synonym">Lycopodium complanatum</name>
    <dbReference type="NCBI Taxonomy" id="34168"/>
    <lineage>
        <taxon>Eukaryota</taxon>
        <taxon>Viridiplantae</taxon>
        <taxon>Streptophyta</taxon>
        <taxon>Embryophyta</taxon>
        <taxon>Tracheophyta</taxon>
        <taxon>Lycopodiopsida</taxon>
        <taxon>Lycopodiales</taxon>
        <taxon>Lycopodiaceae</taxon>
        <taxon>Lycopodioideae</taxon>
        <taxon>Diphasiastrum</taxon>
    </lineage>
</organism>
<dbReference type="Proteomes" id="UP001162992">
    <property type="component" value="Chromosome 11"/>
</dbReference>
<proteinExistence type="predicted"/>
<gene>
    <name evidence="1" type="ORF">O6H91_11G015300</name>
</gene>
<keyword evidence="2" id="KW-1185">Reference proteome</keyword>
<protein>
    <submittedName>
        <fullName evidence="1">Uncharacterized protein</fullName>
    </submittedName>
</protein>
<dbReference type="EMBL" id="CM055102">
    <property type="protein sequence ID" value="KAJ7537642.1"/>
    <property type="molecule type" value="Genomic_DNA"/>
</dbReference>
<evidence type="ECO:0000313" key="1">
    <source>
        <dbReference type="EMBL" id="KAJ7537642.1"/>
    </source>
</evidence>
<accession>A0ACC2C6I2</accession>
<reference evidence="2" key="1">
    <citation type="journal article" date="2024" name="Proc. Natl. Acad. Sci. U.S.A.">
        <title>Extraordinary preservation of gene collinearity over three hundred million years revealed in homosporous lycophytes.</title>
        <authorList>
            <person name="Li C."/>
            <person name="Wickell D."/>
            <person name="Kuo L.Y."/>
            <person name="Chen X."/>
            <person name="Nie B."/>
            <person name="Liao X."/>
            <person name="Peng D."/>
            <person name="Ji J."/>
            <person name="Jenkins J."/>
            <person name="Williams M."/>
            <person name="Shu S."/>
            <person name="Plott C."/>
            <person name="Barry K."/>
            <person name="Rajasekar S."/>
            <person name="Grimwood J."/>
            <person name="Han X."/>
            <person name="Sun S."/>
            <person name="Hou Z."/>
            <person name="He W."/>
            <person name="Dai G."/>
            <person name="Sun C."/>
            <person name="Schmutz J."/>
            <person name="Leebens-Mack J.H."/>
            <person name="Li F.W."/>
            <person name="Wang L."/>
        </authorList>
    </citation>
    <scope>NUCLEOTIDE SEQUENCE [LARGE SCALE GENOMIC DNA]</scope>
    <source>
        <strain evidence="2">cv. PW_Plant_1</strain>
    </source>
</reference>
<evidence type="ECO:0000313" key="2">
    <source>
        <dbReference type="Proteomes" id="UP001162992"/>
    </source>
</evidence>